<evidence type="ECO:0000256" key="2">
    <source>
        <dbReference type="ARBA" id="ARBA00006271"/>
    </source>
</evidence>
<evidence type="ECO:0000256" key="3">
    <source>
        <dbReference type="ARBA" id="ARBA00022741"/>
    </source>
</evidence>
<name>L1IQI5_GUITC</name>
<dbReference type="GO" id="GO:0006298">
    <property type="term" value="P:mismatch repair"/>
    <property type="evidence" value="ECO:0007669"/>
    <property type="project" value="InterPro"/>
</dbReference>
<dbReference type="GO" id="GO:0005524">
    <property type="term" value="F:ATP binding"/>
    <property type="evidence" value="ECO:0007669"/>
    <property type="project" value="UniProtKB-KW"/>
</dbReference>
<dbReference type="Gene3D" id="1.10.1420.10">
    <property type="match status" value="1"/>
</dbReference>
<protein>
    <submittedName>
        <fullName evidence="7">Msh5 meiosis-specific ZMM crossover interference complex protein, muts</fullName>
    </submittedName>
</protein>
<dbReference type="GO" id="GO:0030983">
    <property type="term" value="F:mismatched DNA binding"/>
    <property type="evidence" value="ECO:0007669"/>
    <property type="project" value="InterPro"/>
</dbReference>
<evidence type="ECO:0000313" key="8">
    <source>
        <dbReference type="EnsemblProtists" id="EKX38556"/>
    </source>
</evidence>
<keyword evidence="5" id="KW-0238">DNA-binding</keyword>
<dbReference type="OMA" id="CSVYFMP"/>
<reference evidence="8" key="3">
    <citation type="submission" date="2015-06" db="UniProtKB">
        <authorList>
            <consortium name="EnsemblProtists"/>
        </authorList>
    </citation>
    <scope>IDENTIFICATION</scope>
</reference>
<comment type="subcellular location">
    <subcellularLocation>
        <location evidence="1">Plastid</location>
        <location evidence="1">Chloroplast</location>
    </subcellularLocation>
</comment>
<dbReference type="InterPro" id="IPR000432">
    <property type="entry name" value="DNA_mismatch_repair_MutS_C"/>
</dbReference>
<dbReference type="eggNOG" id="KOG0221">
    <property type="taxonomic scope" value="Eukaryota"/>
</dbReference>
<evidence type="ECO:0000256" key="5">
    <source>
        <dbReference type="ARBA" id="ARBA00023125"/>
    </source>
</evidence>
<dbReference type="STRING" id="905079.L1IQI5"/>
<dbReference type="InterPro" id="IPR027417">
    <property type="entry name" value="P-loop_NTPase"/>
</dbReference>
<dbReference type="GO" id="GO:0051026">
    <property type="term" value="P:chiasma assembly"/>
    <property type="evidence" value="ECO:0007669"/>
    <property type="project" value="TreeGrafter"/>
</dbReference>
<dbReference type="PANTHER" id="PTHR11361">
    <property type="entry name" value="DNA MISMATCH REPAIR PROTEIN MUTS FAMILY MEMBER"/>
    <property type="match status" value="1"/>
</dbReference>
<comment type="similarity">
    <text evidence="2">Belongs to the DNA mismatch repair MutS family.</text>
</comment>
<dbReference type="InterPro" id="IPR007696">
    <property type="entry name" value="DNA_mismatch_repair_MutS_core"/>
</dbReference>
<dbReference type="OrthoDB" id="29596at2759"/>
<dbReference type="GO" id="GO:0009507">
    <property type="term" value="C:chloroplast"/>
    <property type="evidence" value="ECO:0007669"/>
    <property type="project" value="UniProtKB-SubCell"/>
</dbReference>
<dbReference type="PaxDb" id="55529-EKX38556"/>
<dbReference type="PANTHER" id="PTHR11361:SF20">
    <property type="entry name" value="MUTS PROTEIN HOMOLOG 5"/>
    <property type="match status" value="1"/>
</dbReference>
<dbReference type="GO" id="GO:0005634">
    <property type="term" value="C:nucleus"/>
    <property type="evidence" value="ECO:0007669"/>
    <property type="project" value="TreeGrafter"/>
</dbReference>
<evidence type="ECO:0000313" key="9">
    <source>
        <dbReference type="Proteomes" id="UP000011087"/>
    </source>
</evidence>
<dbReference type="Proteomes" id="UP000011087">
    <property type="component" value="Unassembled WGS sequence"/>
</dbReference>
<feature type="domain" description="DNA mismatch repair proteins mutS family" evidence="6">
    <location>
        <begin position="433"/>
        <end position="449"/>
    </location>
</feature>
<dbReference type="InterPro" id="IPR036187">
    <property type="entry name" value="DNA_mismatch_repair_MutS_sf"/>
</dbReference>
<accession>L1IQI5</accession>
<keyword evidence="9" id="KW-1185">Reference proteome</keyword>
<organism evidence="7">
    <name type="scientific">Guillardia theta (strain CCMP2712)</name>
    <name type="common">Cryptophyte</name>
    <dbReference type="NCBI Taxonomy" id="905079"/>
    <lineage>
        <taxon>Eukaryota</taxon>
        <taxon>Cryptophyceae</taxon>
        <taxon>Pyrenomonadales</taxon>
        <taxon>Geminigeraceae</taxon>
        <taxon>Guillardia</taxon>
    </lineage>
</organism>
<dbReference type="AlphaFoldDB" id="L1IQI5"/>
<dbReference type="GO" id="GO:0140664">
    <property type="term" value="F:ATP-dependent DNA damage sensor activity"/>
    <property type="evidence" value="ECO:0007669"/>
    <property type="project" value="InterPro"/>
</dbReference>
<evidence type="ECO:0000259" key="6">
    <source>
        <dbReference type="PROSITE" id="PS00486"/>
    </source>
</evidence>
<gene>
    <name evidence="7" type="primary">Msh5</name>
    <name evidence="7" type="ORF">GUITHDRAFT_77097</name>
</gene>
<dbReference type="SUPFAM" id="SSF52540">
    <property type="entry name" value="P-loop containing nucleoside triphosphate hydrolases"/>
    <property type="match status" value="1"/>
</dbReference>
<evidence type="ECO:0000256" key="4">
    <source>
        <dbReference type="ARBA" id="ARBA00022840"/>
    </source>
</evidence>
<keyword evidence="4" id="KW-0067">ATP-binding</keyword>
<dbReference type="GeneID" id="17295342"/>
<dbReference type="Gene3D" id="3.40.50.300">
    <property type="entry name" value="P-loop containing nucleotide triphosphate hydrolases"/>
    <property type="match status" value="1"/>
</dbReference>
<reference evidence="9" key="2">
    <citation type="submission" date="2012-11" db="EMBL/GenBank/DDBJ databases">
        <authorList>
            <person name="Kuo A."/>
            <person name="Curtis B.A."/>
            <person name="Tanifuji G."/>
            <person name="Burki F."/>
            <person name="Gruber A."/>
            <person name="Irimia M."/>
            <person name="Maruyama S."/>
            <person name="Arias M.C."/>
            <person name="Ball S.G."/>
            <person name="Gile G.H."/>
            <person name="Hirakawa Y."/>
            <person name="Hopkins J.F."/>
            <person name="Rensing S.A."/>
            <person name="Schmutz J."/>
            <person name="Symeonidi A."/>
            <person name="Elias M."/>
            <person name="Eveleigh R.J."/>
            <person name="Herman E.K."/>
            <person name="Klute M.J."/>
            <person name="Nakayama T."/>
            <person name="Obornik M."/>
            <person name="Reyes-Prieto A."/>
            <person name="Armbrust E.V."/>
            <person name="Aves S.J."/>
            <person name="Beiko R.G."/>
            <person name="Coutinho P."/>
            <person name="Dacks J.B."/>
            <person name="Durnford D.G."/>
            <person name="Fast N.M."/>
            <person name="Green B.R."/>
            <person name="Grisdale C."/>
            <person name="Hempe F."/>
            <person name="Henrissat B."/>
            <person name="Hoppner M.P."/>
            <person name="Ishida K.-I."/>
            <person name="Kim E."/>
            <person name="Koreny L."/>
            <person name="Kroth P.G."/>
            <person name="Liu Y."/>
            <person name="Malik S.-B."/>
            <person name="Maier U.G."/>
            <person name="McRose D."/>
            <person name="Mock T."/>
            <person name="Neilson J.A."/>
            <person name="Onodera N.T."/>
            <person name="Poole A.M."/>
            <person name="Pritham E.J."/>
            <person name="Richards T.A."/>
            <person name="Rocap G."/>
            <person name="Roy S.W."/>
            <person name="Sarai C."/>
            <person name="Schaack S."/>
            <person name="Shirato S."/>
            <person name="Slamovits C.H."/>
            <person name="Spencer D.F."/>
            <person name="Suzuki S."/>
            <person name="Worden A.Z."/>
            <person name="Zauner S."/>
            <person name="Barry K."/>
            <person name="Bell C."/>
            <person name="Bharti A.K."/>
            <person name="Crow J.A."/>
            <person name="Grimwood J."/>
            <person name="Kramer R."/>
            <person name="Lindquist E."/>
            <person name="Lucas S."/>
            <person name="Salamov A."/>
            <person name="McFadden G.I."/>
            <person name="Lane C.E."/>
            <person name="Keeling P.J."/>
            <person name="Gray M.W."/>
            <person name="Grigoriev I.V."/>
            <person name="Archibald J.M."/>
        </authorList>
    </citation>
    <scope>NUCLEOTIDE SEQUENCE</scope>
    <source>
        <strain evidence="9">CCMP2712</strain>
    </source>
</reference>
<evidence type="ECO:0000256" key="1">
    <source>
        <dbReference type="ARBA" id="ARBA00004229"/>
    </source>
</evidence>
<dbReference type="SMART" id="SM00533">
    <property type="entry name" value="MUTSd"/>
    <property type="match status" value="1"/>
</dbReference>
<reference evidence="7 9" key="1">
    <citation type="journal article" date="2012" name="Nature">
        <title>Algal genomes reveal evolutionary mosaicism and the fate of nucleomorphs.</title>
        <authorList>
            <consortium name="DOE Joint Genome Institute"/>
            <person name="Curtis B.A."/>
            <person name="Tanifuji G."/>
            <person name="Burki F."/>
            <person name="Gruber A."/>
            <person name="Irimia M."/>
            <person name="Maruyama S."/>
            <person name="Arias M.C."/>
            <person name="Ball S.G."/>
            <person name="Gile G.H."/>
            <person name="Hirakawa Y."/>
            <person name="Hopkins J.F."/>
            <person name="Kuo A."/>
            <person name="Rensing S.A."/>
            <person name="Schmutz J."/>
            <person name="Symeonidi A."/>
            <person name="Elias M."/>
            <person name="Eveleigh R.J."/>
            <person name="Herman E.K."/>
            <person name="Klute M.J."/>
            <person name="Nakayama T."/>
            <person name="Obornik M."/>
            <person name="Reyes-Prieto A."/>
            <person name="Armbrust E.V."/>
            <person name="Aves S.J."/>
            <person name="Beiko R.G."/>
            <person name="Coutinho P."/>
            <person name="Dacks J.B."/>
            <person name="Durnford D.G."/>
            <person name="Fast N.M."/>
            <person name="Green B.R."/>
            <person name="Grisdale C.J."/>
            <person name="Hempel F."/>
            <person name="Henrissat B."/>
            <person name="Hoppner M.P."/>
            <person name="Ishida K."/>
            <person name="Kim E."/>
            <person name="Koreny L."/>
            <person name="Kroth P.G."/>
            <person name="Liu Y."/>
            <person name="Malik S.B."/>
            <person name="Maier U.G."/>
            <person name="McRose D."/>
            <person name="Mock T."/>
            <person name="Neilson J.A."/>
            <person name="Onodera N.T."/>
            <person name="Poole A.M."/>
            <person name="Pritham E.J."/>
            <person name="Richards T.A."/>
            <person name="Rocap G."/>
            <person name="Roy S.W."/>
            <person name="Sarai C."/>
            <person name="Schaack S."/>
            <person name="Shirato S."/>
            <person name="Slamovits C.H."/>
            <person name="Spencer D.F."/>
            <person name="Suzuki S."/>
            <person name="Worden A.Z."/>
            <person name="Zauner S."/>
            <person name="Barry K."/>
            <person name="Bell C."/>
            <person name="Bharti A.K."/>
            <person name="Crow J.A."/>
            <person name="Grimwood J."/>
            <person name="Kramer R."/>
            <person name="Lindquist E."/>
            <person name="Lucas S."/>
            <person name="Salamov A."/>
            <person name="McFadden G.I."/>
            <person name="Lane C.E."/>
            <person name="Keeling P.J."/>
            <person name="Gray M.W."/>
            <person name="Grigoriev I.V."/>
            <person name="Archibald J.M."/>
        </authorList>
    </citation>
    <scope>NUCLEOTIDE SEQUENCE</scope>
    <source>
        <strain evidence="7 9">CCMP2712</strain>
    </source>
</reference>
<dbReference type="EMBL" id="JH993047">
    <property type="protein sequence ID" value="EKX38556.1"/>
    <property type="molecule type" value="Genomic_DNA"/>
</dbReference>
<dbReference type="EnsemblProtists" id="EKX38556">
    <property type="protein sequence ID" value="EKX38556"/>
    <property type="gene ID" value="GUITHDRAFT_77097"/>
</dbReference>
<dbReference type="InterPro" id="IPR017261">
    <property type="entry name" value="DNA_mismatch_repair_MutS/MSH"/>
</dbReference>
<dbReference type="KEGG" id="gtt:GUITHDRAFT_77097"/>
<dbReference type="HOGENOM" id="CLU_002472_8_0_1"/>
<dbReference type="PIRSF" id="PIRSF037677">
    <property type="entry name" value="DNA_mis_repair_Msh6"/>
    <property type="match status" value="1"/>
</dbReference>
<keyword evidence="3" id="KW-0547">Nucleotide-binding</keyword>
<dbReference type="RefSeq" id="XP_005825536.1">
    <property type="nucleotide sequence ID" value="XM_005825479.1"/>
</dbReference>
<dbReference type="SMART" id="SM00534">
    <property type="entry name" value="MUTSac"/>
    <property type="match status" value="1"/>
</dbReference>
<dbReference type="PROSITE" id="PS00486">
    <property type="entry name" value="DNA_MISMATCH_REPAIR_2"/>
    <property type="match status" value="1"/>
</dbReference>
<sequence>MHSLQILCNDIHPSIMINGRAKEGLSLLNLMDNTRSILGRKLLRTWILRPILKQQEITGRQSSLRFFTGQENQELLMALQDQLRFVKDVPRILIRMRNSSASLSDWINLTTSLKSLSTIHEICRNALKSSKQMTSPIMDQVIDFEDSRARKRISVASGVDEELDQDKRNYDSLGQFLEDIAQQEVDDLPDSMEGLKISVVFFPQLGYLVDFSPILDHETPSMCSQVASPNIANVTIPGMEMHFQTEEYVYWKSQRMRELDENVGDIWGKICDREFAIINRVREKLLEFDDELVDTCKVAAALDCILGFAMIAVERNYCEPRIVQEPVIYIEDGRHPLCELCTDVFIPNNSIIHENQLGSRIQMISGPNYSGKSIYLKQVALISFMAHIGCWIGLIDRIFSRIQTRETCAVARSTFAIDLSQIAVMIRCSTTRSLLLIDEFGKGTNATDGVAILAATIKQLDSRKELCPRTIVTTHFNEMFGDKGVLSSCSQISYCTMEVIQCMREEVMNGDNQDLTQIPKLVFLYKLVQGLSMDSNGYHCAIQAGIPELIVQRAKVIASKLSNNEPIERFKEDNFRQRAVFIVNLFSKFDVDAGNIQSFLEDIGC</sequence>
<proteinExistence type="inferred from homology"/>
<dbReference type="Pfam" id="PF05192">
    <property type="entry name" value="MutS_III"/>
    <property type="match status" value="1"/>
</dbReference>
<evidence type="ECO:0000313" key="7">
    <source>
        <dbReference type="EMBL" id="EKX38556.1"/>
    </source>
</evidence>
<dbReference type="InterPro" id="IPR045076">
    <property type="entry name" value="MutS"/>
</dbReference>
<dbReference type="SUPFAM" id="SSF48334">
    <property type="entry name" value="DNA repair protein MutS, domain III"/>
    <property type="match status" value="1"/>
</dbReference>
<dbReference type="Pfam" id="PF00488">
    <property type="entry name" value="MutS_V"/>
    <property type="match status" value="1"/>
</dbReference>